<feature type="transmembrane region" description="Helical" evidence="2">
    <location>
        <begin position="367"/>
        <end position="385"/>
    </location>
</feature>
<dbReference type="EMBL" id="RBNJ01001152">
    <property type="protein sequence ID" value="RUS33493.1"/>
    <property type="molecule type" value="Genomic_DNA"/>
</dbReference>
<reference evidence="3 4" key="1">
    <citation type="journal article" date="2018" name="New Phytol.">
        <title>Phylogenomics of Endogonaceae and evolution of mycorrhizas within Mucoromycota.</title>
        <authorList>
            <person name="Chang Y."/>
            <person name="Desiro A."/>
            <person name="Na H."/>
            <person name="Sandor L."/>
            <person name="Lipzen A."/>
            <person name="Clum A."/>
            <person name="Barry K."/>
            <person name="Grigoriev I.V."/>
            <person name="Martin F.M."/>
            <person name="Stajich J.E."/>
            <person name="Smith M.E."/>
            <person name="Bonito G."/>
            <person name="Spatafora J.W."/>
        </authorList>
    </citation>
    <scope>NUCLEOTIDE SEQUENCE [LARGE SCALE GENOMIC DNA]</scope>
    <source>
        <strain evidence="3 4">AD002</strain>
    </source>
</reference>
<evidence type="ECO:0000256" key="2">
    <source>
        <dbReference type="SAM" id="Phobius"/>
    </source>
</evidence>
<feature type="transmembrane region" description="Helical" evidence="2">
    <location>
        <begin position="405"/>
        <end position="422"/>
    </location>
</feature>
<gene>
    <name evidence="3" type="ORF">BC938DRAFT_471385</name>
</gene>
<accession>A0A433QUM4</accession>
<feature type="region of interest" description="Disordered" evidence="1">
    <location>
        <begin position="1"/>
        <end position="34"/>
    </location>
</feature>
<keyword evidence="2" id="KW-0472">Membrane</keyword>
<keyword evidence="2" id="KW-0812">Transmembrane</keyword>
<evidence type="ECO:0000313" key="4">
    <source>
        <dbReference type="Proteomes" id="UP000274822"/>
    </source>
</evidence>
<feature type="compositionally biased region" description="Polar residues" evidence="1">
    <location>
        <begin position="16"/>
        <end position="33"/>
    </location>
</feature>
<feature type="transmembrane region" description="Helical" evidence="2">
    <location>
        <begin position="442"/>
        <end position="465"/>
    </location>
</feature>
<dbReference type="AlphaFoldDB" id="A0A433QUM4"/>
<proteinExistence type="predicted"/>
<feature type="transmembrane region" description="Helical" evidence="2">
    <location>
        <begin position="53"/>
        <end position="71"/>
    </location>
</feature>
<organism evidence="3 4">
    <name type="scientific">Jimgerdemannia flammicorona</name>
    <dbReference type="NCBI Taxonomy" id="994334"/>
    <lineage>
        <taxon>Eukaryota</taxon>
        <taxon>Fungi</taxon>
        <taxon>Fungi incertae sedis</taxon>
        <taxon>Mucoromycota</taxon>
        <taxon>Mucoromycotina</taxon>
        <taxon>Endogonomycetes</taxon>
        <taxon>Endogonales</taxon>
        <taxon>Endogonaceae</taxon>
        <taxon>Jimgerdemannia</taxon>
    </lineage>
</organism>
<name>A0A433QUM4_9FUNG</name>
<keyword evidence="2" id="KW-1133">Transmembrane helix</keyword>
<evidence type="ECO:0000313" key="3">
    <source>
        <dbReference type="EMBL" id="RUS33493.1"/>
    </source>
</evidence>
<evidence type="ECO:0000256" key="1">
    <source>
        <dbReference type="SAM" id="MobiDB-lite"/>
    </source>
</evidence>
<protein>
    <submittedName>
        <fullName evidence="3">Uncharacterized protein</fullName>
    </submittedName>
</protein>
<comment type="caution">
    <text evidence="3">The sequence shown here is derived from an EMBL/GenBank/DDBJ whole genome shotgun (WGS) entry which is preliminary data.</text>
</comment>
<feature type="transmembrane region" description="Helical" evidence="2">
    <location>
        <begin position="335"/>
        <end position="355"/>
    </location>
</feature>
<dbReference type="Proteomes" id="UP000274822">
    <property type="component" value="Unassembled WGS sequence"/>
</dbReference>
<sequence length="479" mass="53920">MTQSRKHGNIPDTYGTVHSTTQTEVTDCGTDSAQPLVAKPTPKPVYTYPQNPFPTYVLSALIVALAIILTASPNPTTWSTFLANLTLSHPERGEAGYGLFLIRGHHQTVAFAYAWRLINPTFWSRFTSWSGYVVHQLGQFYIVAQAQLAKRRGEISWAGTLNKYGWQMLQLNILMVAYKLFQGHIWYDGTAQDLPEGTSLASVAMILVLDLLMELPSWTDVVFSLGTYDLSLAALRLRICSSSSADTMPIFLGTYTCTDILHTISFFGTCYTFHYHPPEATLGHFSGFFYMFLLFWQSSLLFHTSHRNHTWTTALECTVWLHGFLTAIFQGGHGWLIFTYGFATIFIFTQFWGLPYVQQQRALGNKLFSVPAVLAIYAALVTLGFGLSGNLSRIFFVTFIPTSEYAYLVFYWLAFLACWNIVRGLERVGVLREDIDGRPGWAKVIVVVALYFAINLVVLLAYSVMLGGPLKIYNDYNNE</sequence>
<keyword evidence="4" id="KW-1185">Reference proteome</keyword>